<evidence type="ECO:0000313" key="8">
    <source>
        <dbReference type="EMBL" id="KAF9588303.1"/>
    </source>
</evidence>
<dbReference type="OrthoDB" id="783722at2759"/>
<evidence type="ECO:0000256" key="4">
    <source>
        <dbReference type="ARBA" id="ARBA00022946"/>
    </source>
</evidence>
<dbReference type="GO" id="GO:0009654">
    <property type="term" value="C:photosystem II oxygen evolving complex"/>
    <property type="evidence" value="ECO:0007669"/>
    <property type="project" value="InterPro"/>
</dbReference>
<comment type="similarity">
    <text evidence="7">Belongs to the PsbQ family.</text>
</comment>
<keyword evidence="6" id="KW-0472">Membrane</keyword>
<keyword evidence="3" id="KW-0934">Plastid</keyword>
<keyword evidence="9" id="KW-1185">Reference proteome</keyword>
<evidence type="ECO:0000256" key="3">
    <source>
        <dbReference type="ARBA" id="ARBA00022640"/>
    </source>
</evidence>
<dbReference type="GO" id="GO:0019898">
    <property type="term" value="C:extrinsic component of membrane"/>
    <property type="evidence" value="ECO:0007669"/>
    <property type="project" value="InterPro"/>
</dbReference>
<keyword evidence="2" id="KW-0150">Chloroplast</keyword>
<dbReference type="GO" id="GO:0009767">
    <property type="term" value="P:photosynthetic electron transport chain"/>
    <property type="evidence" value="ECO:0007669"/>
    <property type="project" value="TreeGrafter"/>
</dbReference>
<evidence type="ECO:0000256" key="2">
    <source>
        <dbReference type="ARBA" id="ARBA00022528"/>
    </source>
</evidence>
<feature type="non-terminal residue" evidence="8">
    <location>
        <position position="127"/>
    </location>
</feature>
<organism evidence="8 9">
    <name type="scientific">Coptis chinensis</name>
    <dbReference type="NCBI Taxonomy" id="261450"/>
    <lineage>
        <taxon>Eukaryota</taxon>
        <taxon>Viridiplantae</taxon>
        <taxon>Streptophyta</taxon>
        <taxon>Embryophyta</taxon>
        <taxon>Tracheophyta</taxon>
        <taxon>Spermatophyta</taxon>
        <taxon>Magnoliopsida</taxon>
        <taxon>Ranunculales</taxon>
        <taxon>Ranunculaceae</taxon>
        <taxon>Coptidoideae</taxon>
        <taxon>Coptis</taxon>
    </lineage>
</organism>
<reference evidence="8 9" key="1">
    <citation type="submission" date="2020-10" db="EMBL/GenBank/DDBJ databases">
        <title>The Coptis chinensis genome and diversification of protoberbering-type alkaloids.</title>
        <authorList>
            <person name="Wang B."/>
            <person name="Shu S."/>
            <person name="Song C."/>
            <person name="Liu Y."/>
        </authorList>
    </citation>
    <scope>NUCLEOTIDE SEQUENCE [LARGE SCALE GENOMIC DNA]</scope>
    <source>
        <strain evidence="8">HL-2020</strain>
        <tissue evidence="8">Leaf</tissue>
    </source>
</reference>
<dbReference type="Gene3D" id="1.20.120.290">
    <property type="entry name" value="Oxygen-evolving enhancer protein 3 (PsbQ), four-helix up-down bundle"/>
    <property type="match status" value="1"/>
</dbReference>
<dbReference type="AlphaFoldDB" id="A0A835GYL0"/>
<keyword evidence="5" id="KW-0793">Thylakoid</keyword>
<evidence type="ECO:0000256" key="6">
    <source>
        <dbReference type="ARBA" id="ARBA00023136"/>
    </source>
</evidence>
<dbReference type="SUPFAM" id="SSF101112">
    <property type="entry name" value="Oxygen-evolving enhancer protein 3"/>
    <property type="match status" value="1"/>
</dbReference>
<sequence>IANEESGTPTFLKKGIFVANVEPKGSAYRLKKYAFDLMGMGDILGQDAWHYVRKYLRLKSSIMYYDFDTVISASPVNDKGPLTDLAERLFDSVEKRSWSGQVGFVASDCGVGCNTPLAHRLMRWHRF</sequence>
<gene>
    <name evidence="8" type="ORF">IFM89_008720</name>
</gene>
<dbReference type="Proteomes" id="UP000631114">
    <property type="component" value="Unassembled WGS sequence"/>
</dbReference>
<dbReference type="InterPro" id="IPR008797">
    <property type="entry name" value="PSII_PsbQ"/>
</dbReference>
<dbReference type="InterPro" id="IPR054099">
    <property type="entry name" value="PSII_PsbQ_pln"/>
</dbReference>
<accession>A0A835GYL0</accession>
<dbReference type="PANTHER" id="PTHR33399:SF2">
    <property type="entry name" value="PHOTOSYNTHETIC NDH SUBUNIT OF LUMENAL LOCATION 3, CHLOROPLASTIC"/>
    <property type="match status" value="1"/>
</dbReference>
<protein>
    <submittedName>
        <fullName evidence="8">Uncharacterized protein</fullName>
    </submittedName>
</protein>
<dbReference type="GO" id="GO:0005509">
    <property type="term" value="F:calcium ion binding"/>
    <property type="evidence" value="ECO:0007669"/>
    <property type="project" value="InterPro"/>
</dbReference>
<evidence type="ECO:0000313" key="9">
    <source>
        <dbReference type="Proteomes" id="UP000631114"/>
    </source>
</evidence>
<name>A0A835GYL0_9MAGN</name>
<evidence type="ECO:0000256" key="1">
    <source>
        <dbReference type="ARBA" id="ARBA00004334"/>
    </source>
</evidence>
<dbReference type="PANTHER" id="PTHR33399">
    <property type="entry name" value="OXYGEN-EVOLVING ENHANCER PROTEIN 3-1, CHLOROPLASTIC"/>
    <property type="match status" value="1"/>
</dbReference>
<evidence type="ECO:0000256" key="7">
    <source>
        <dbReference type="ARBA" id="ARBA00035649"/>
    </source>
</evidence>
<keyword evidence="4" id="KW-0809">Transit peptide</keyword>
<evidence type="ECO:0000256" key="5">
    <source>
        <dbReference type="ARBA" id="ARBA00023078"/>
    </source>
</evidence>
<dbReference type="InterPro" id="IPR023222">
    <property type="entry name" value="PsbQ-like_dom_sf"/>
</dbReference>
<comment type="caution">
    <text evidence="8">The sequence shown here is derived from an EMBL/GenBank/DDBJ whole genome shotgun (WGS) entry which is preliminary data.</text>
</comment>
<dbReference type="Pfam" id="PF05757">
    <property type="entry name" value="PsbQ"/>
    <property type="match status" value="1"/>
</dbReference>
<proteinExistence type="inferred from homology"/>
<comment type="subcellular location">
    <subcellularLocation>
        <location evidence="1">Plastid</location>
        <location evidence="1">Chloroplast thylakoid membrane</location>
    </subcellularLocation>
</comment>
<dbReference type="GO" id="GO:0009535">
    <property type="term" value="C:chloroplast thylakoid membrane"/>
    <property type="evidence" value="ECO:0007669"/>
    <property type="project" value="UniProtKB-SubCell"/>
</dbReference>
<dbReference type="EMBL" id="JADFTS010000009">
    <property type="protein sequence ID" value="KAF9588303.1"/>
    <property type="molecule type" value="Genomic_DNA"/>
</dbReference>